<comment type="caution">
    <text evidence="6">The sequence shown here is derived from an EMBL/GenBank/DDBJ whole genome shotgun (WGS) entry which is preliminary data.</text>
</comment>
<dbReference type="RefSeq" id="WP_344800375.1">
    <property type="nucleotide sequence ID" value="NZ_BAABBN010000015.1"/>
</dbReference>
<dbReference type="Pfam" id="PF13103">
    <property type="entry name" value="TonB_2"/>
    <property type="match status" value="1"/>
</dbReference>
<dbReference type="InterPro" id="IPR014161">
    <property type="entry name" value="Tol-Pal_TolA"/>
</dbReference>
<keyword evidence="3" id="KW-1133">Transmembrane helix</keyword>
<evidence type="ECO:0000313" key="7">
    <source>
        <dbReference type="Proteomes" id="UP001501565"/>
    </source>
</evidence>
<dbReference type="SUPFAM" id="SSF74653">
    <property type="entry name" value="TolA/TonB C-terminal domain"/>
    <property type="match status" value="1"/>
</dbReference>
<keyword evidence="7" id="KW-1185">Reference proteome</keyword>
<evidence type="ECO:0000256" key="1">
    <source>
        <dbReference type="ARBA" id="ARBA00004167"/>
    </source>
</evidence>
<protein>
    <recommendedName>
        <fullName evidence="8">Cell envelope integrity protein TolA</fullName>
    </recommendedName>
</protein>
<evidence type="ECO:0000256" key="2">
    <source>
        <dbReference type="ARBA" id="ARBA00022692"/>
    </source>
</evidence>
<name>A0ABP7N819_9GAMM</name>
<accession>A0ABP7N819</accession>
<gene>
    <name evidence="6" type="ORF">GCM10022277_39570</name>
</gene>
<evidence type="ECO:0000256" key="5">
    <source>
        <dbReference type="SAM" id="MobiDB-lite"/>
    </source>
</evidence>
<evidence type="ECO:0008006" key="8">
    <source>
        <dbReference type="Google" id="ProtNLM"/>
    </source>
</evidence>
<proteinExistence type="predicted"/>
<feature type="region of interest" description="Disordered" evidence="5">
    <location>
        <begin position="56"/>
        <end position="174"/>
    </location>
</feature>
<dbReference type="Gene3D" id="3.30.1150.10">
    <property type="match status" value="1"/>
</dbReference>
<comment type="subcellular location">
    <subcellularLocation>
        <location evidence="1">Membrane</location>
        <topology evidence="1">Single-pass membrane protein</topology>
    </subcellularLocation>
</comment>
<keyword evidence="4" id="KW-0472">Membrane</keyword>
<dbReference type="NCBIfam" id="TIGR01352">
    <property type="entry name" value="tonB_Cterm"/>
    <property type="match status" value="1"/>
</dbReference>
<organism evidence="6 7">
    <name type="scientific">Litoribacillus peritrichatus</name>
    <dbReference type="NCBI Taxonomy" id="718191"/>
    <lineage>
        <taxon>Bacteria</taxon>
        <taxon>Pseudomonadati</taxon>
        <taxon>Pseudomonadota</taxon>
        <taxon>Gammaproteobacteria</taxon>
        <taxon>Oceanospirillales</taxon>
        <taxon>Oceanospirillaceae</taxon>
        <taxon>Litoribacillus</taxon>
    </lineage>
</organism>
<dbReference type="InterPro" id="IPR006260">
    <property type="entry name" value="TonB/TolA_C"/>
</dbReference>
<evidence type="ECO:0000313" key="6">
    <source>
        <dbReference type="EMBL" id="GAA3939676.1"/>
    </source>
</evidence>
<keyword evidence="2" id="KW-0812">Transmembrane</keyword>
<evidence type="ECO:0000256" key="3">
    <source>
        <dbReference type="ARBA" id="ARBA00022989"/>
    </source>
</evidence>
<sequence length="321" mass="37670">MNALKTLKTPLLISGALHVLFALLLLINWGSEKTEKEQVVVPQHVKASVVTDDPLKYKKQQNMAEKRKQWEAERKRKADQERKRALAEKKKIEDKKRKEAERKKKLADQKRKDAAKKKAAEEKKKQEALALKKKEQAQKKKEAEDKRLAEEKKKADELKRKQEEERKAKEELRKQEEELARLELERKEKEQEEQELKELELLEQELAELERQASERKKNQESQNNMIIQISAIIKESVNANWELPPGYDSQWNVVLRLYFQPDGDLRKVETVRSSGNVGFDRSAEQAAWRMGTIPEIRDLDEATFKKIQRIKLEFAPESGE</sequence>
<dbReference type="NCBIfam" id="TIGR02794">
    <property type="entry name" value="tolA_full"/>
    <property type="match status" value="1"/>
</dbReference>
<dbReference type="Proteomes" id="UP001501565">
    <property type="component" value="Unassembled WGS sequence"/>
</dbReference>
<evidence type="ECO:0000256" key="4">
    <source>
        <dbReference type="ARBA" id="ARBA00023136"/>
    </source>
</evidence>
<dbReference type="EMBL" id="BAABBN010000015">
    <property type="protein sequence ID" value="GAA3939676.1"/>
    <property type="molecule type" value="Genomic_DNA"/>
</dbReference>
<reference evidence="7" key="1">
    <citation type="journal article" date="2019" name="Int. J. Syst. Evol. Microbiol.">
        <title>The Global Catalogue of Microorganisms (GCM) 10K type strain sequencing project: providing services to taxonomists for standard genome sequencing and annotation.</title>
        <authorList>
            <consortium name="The Broad Institute Genomics Platform"/>
            <consortium name="The Broad Institute Genome Sequencing Center for Infectious Disease"/>
            <person name="Wu L."/>
            <person name="Ma J."/>
        </authorList>
    </citation>
    <scope>NUCLEOTIDE SEQUENCE [LARGE SCALE GENOMIC DNA]</scope>
    <source>
        <strain evidence="7">JCM 17551</strain>
    </source>
</reference>
<feature type="compositionally biased region" description="Basic and acidic residues" evidence="5">
    <location>
        <begin position="64"/>
        <end position="174"/>
    </location>
</feature>